<dbReference type="EMBL" id="JAAITQ010000093">
    <property type="protein sequence ID" value="NSE18136.1"/>
    <property type="molecule type" value="Genomic_DNA"/>
</dbReference>
<accession>A0ABX2GIB7</accession>
<organism evidence="1 2">
    <name type="scientific">Fusicatenibacter saccharivorans</name>
    <dbReference type="NCBI Taxonomy" id="1150298"/>
    <lineage>
        <taxon>Bacteria</taxon>
        <taxon>Bacillati</taxon>
        <taxon>Bacillota</taxon>
        <taxon>Clostridia</taxon>
        <taxon>Lachnospirales</taxon>
        <taxon>Lachnospiraceae</taxon>
        <taxon>Fusicatenibacter</taxon>
    </lineage>
</organism>
<evidence type="ECO:0000313" key="2">
    <source>
        <dbReference type="Proteomes" id="UP000768180"/>
    </source>
</evidence>
<evidence type="ECO:0000313" key="1">
    <source>
        <dbReference type="EMBL" id="NSE18136.1"/>
    </source>
</evidence>
<keyword evidence="2" id="KW-1185">Reference proteome</keyword>
<protein>
    <recommendedName>
        <fullName evidence="3">Flagellar assembly protein H</fullName>
    </recommendedName>
</protein>
<dbReference type="Proteomes" id="UP000768180">
    <property type="component" value="Unassembled WGS sequence"/>
</dbReference>
<dbReference type="RefSeq" id="WP_173830476.1">
    <property type="nucleotide sequence ID" value="NZ_JAAITQ010000093.1"/>
</dbReference>
<reference evidence="1 2" key="1">
    <citation type="journal article" date="2020" name="Cell Host Microbe">
        <title>Functional and Genomic Variation between Human-Derived Isolates of Lachnospiraceae Reveals Inter- and Intra-Species Diversity.</title>
        <authorList>
            <person name="Sorbara M.T."/>
            <person name="Littmann E.R."/>
            <person name="Fontana E."/>
            <person name="Moody T.U."/>
            <person name="Kohout C.E."/>
            <person name="Gjonbalaj M."/>
            <person name="Eaton V."/>
            <person name="Seok R."/>
            <person name="Leiner I.M."/>
            <person name="Pamer E.G."/>
        </authorList>
    </citation>
    <scope>NUCLEOTIDE SEQUENCE [LARGE SCALE GENOMIC DNA]</scope>
    <source>
        <strain evidence="1 2">MSK.14.54</strain>
    </source>
</reference>
<proteinExistence type="predicted"/>
<evidence type="ECO:0008006" key="3">
    <source>
        <dbReference type="Google" id="ProtNLM"/>
    </source>
</evidence>
<sequence length="59" mass="6412">MKEGMEKGMTLGLTKGLEKGRIEALSDLLKKGTISIQDAADCMAMSVTEFKKLVNTYSV</sequence>
<name>A0ABX2GIB7_9FIRM</name>
<comment type="caution">
    <text evidence="1">The sequence shown here is derived from an EMBL/GenBank/DDBJ whole genome shotgun (WGS) entry which is preliminary data.</text>
</comment>
<gene>
    <name evidence="1" type="ORF">G5B05_17575</name>
</gene>